<dbReference type="Pfam" id="PF23383">
    <property type="entry name" value="Beta-prop_IFT140_1st"/>
    <property type="match status" value="2"/>
</dbReference>
<feature type="region of interest" description="Disordered" evidence="6">
    <location>
        <begin position="553"/>
        <end position="607"/>
    </location>
</feature>
<dbReference type="InterPro" id="IPR015943">
    <property type="entry name" value="WD40/YVTN_repeat-like_dom_sf"/>
</dbReference>
<evidence type="ECO:0000259" key="7">
    <source>
        <dbReference type="Pfam" id="PF23383"/>
    </source>
</evidence>
<evidence type="ECO:0000256" key="4">
    <source>
        <dbReference type="ARBA" id="ARBA00023069"/>
    </source>
</evidence>
<dbReference type="FunFam" id="1.25.40.470:FF:000015">
    <property type="entry name" value="Intraflagellar transport particle protein 140"/>
    <property type="match status" value="1"/>
</dbReference>
<reference evidence="11 12" key="1">
    <citation type="journal article" date="2024" name="Science">
        <title>Giant polyketide synthase enzymes in the biosynthesis of giant marine polyether toxins.</title>
        <authorList>
            <person name="Fallon T.R."/>
            <person name="Shende V.V."/>
            <person name="Wierzbicki I.H."/>
            <person name="Pendleton A.L."/>
            <person name="Watervoot N.F."/>
            <person name="Auber R.P."/>
            <person name="Gonzalez D.J."/>
            <person name="Wisecaver J.H."/>
            <person name="Moore B.S."/>
        </authorList>
    </citation>
    <scope>NUCLEOTIDE SEQUENCE [LARGE SCALE GENOMIC DNA]</scope>
    <source>
        <strain evidence="11 12">12B1</strain>
    </source>
</reference>
<gene>
    <name evidence="11" type="ORF">AB1Y20_005165</name>
</gene>
<dbReference type="InterPro" id="IPR056156">
    <property type="entry name" value="TPR_IF140_C"/>
</dbReference>
<dbReference type="Gene3D" id="1.25.40.470">
    <property type="match status" value="2"/>
</dbReference>
<evidence type="ECO:0008006" key="13">
    <source>
        <dbReference type="Google" id="ProtNLM"/>
    </source>
</evidence>
<keyword evidence="12" id="KW-1185">Reference proteome</keyword>
<feature type="domain" description="IFT140 second beta-propeller" evidence="8">
    <location>
        <begin position="409"/>
        <end position="585"/>
    </location>
</feature>
<feature type="domain" description="IFT140 first beta-propeller" evidence="7">
    <location>
        <begin position="26"/>
        <end position="192"/>
    </location>
</feature>
<feature type="compositionally biased region" description="Polar residues" evidence="6">
    <location>
        <begin position="564"/>
        <end position="576"/>
    </location>
</feature>
<evidence type="ECO:0000259" key="8">
    <source>
        <dbReference type="Pfam" id="PF23385"/>
    </source>
</evidence>
<evidence type="ECO:0000313" key="12">
    <source>
        <dbReference type="Proteomes" id="UP001515480"/>
    </source>
</evidence>
<dbReference type="Pfam" id="PF24762">
    <property type="entry name" value="TPR_IF140-IFT172"/>
    <property type="match status" value="1"/>
</dbReference>
<dbReference type="GO" id="GO:0005930">
    <property type="term" value="C:axoneme"/>
    <property type="evidence" value="ECO:0007669"/>
    <property type="project" value="TreeGrafter"/>
</dbReference>
<evidence type="ECO:0000313" key="11">
    <source>
        <dbReference type="EMBL" id="KAL1511883.1"/>
    </source>
</evidence>
<evidence type="ECO:0000259" key="9">
    <source>
        <dbReference type="Pfam" id="PF24760"/>
    </source>
</evidence>
<dbReference type="Proteomes" id="UP001515480">
    <property type="component" value="Unassembled WGS sequence"/>
</dbReference>
<dbReference type="PANTHER" id="PTHR15722:SF7">
    <property type="entry name" value="INTRAFLAGELLAR TRANSPORT PROTEIN 140 HOMOLOG"/>
    <property type="match status" value="1"/>
</dbReference>
<name>A0AB34J5I0_PRYPA</name>
<dbReference type="InterPro" id="IPR056155">
    <property type="entry name" value="Beta-prop_IFT140_2nd"/>
</dbReference>
<feature type="domain" description="IFT140 first beta-propeller" evidence="7">
    <location>
        <begin position="197"/>
        <end position="396"/>
    </location>
</feature>
<keyword evidence="2" id="KW-0853">WD repeat</keyword>
<keyword evidence="3" id="KW-0677">Repeat</keyword>
<dbReference type="Pfam" id="PF24760">
    <property type="entry name" value="TPR_IF140_C"/>
    <property type="match status" value="1"/>
</dbReference>
<accession>A0AB34J5I0</accession>
<organism evidence="11 12">
    <name type="scientific">Prymnesium parvum</name>
    <name type="common">Toxic golden alga</name>
    <dbReference type="NCBI Taxonomy" id="97485"/>
    <lineage>
        <taxon>Eukaryota</taxon>
        <taxon>Haptista</taxon>
        <taxon>Haptophyta</taxon>
        <taxon>Prymnesiophyceae</taxon>
        <taxon>Prymnesiales</taxon>
        <taxon>Prymnesiaceae</taxon>
        <taxon>Prymnesium</taxon>
    </lineage>
</organism>
<dbReference type="GO" id="GO:0035721">
    <property type="term" value="P:intraciliary retrograde transport"/>
    <property type="evidence" value="ECO:0007669"/>
    <property type="project" value="TreeGrafter"/>
</dbReference>
<dbReference type="InterPro" id="IPR011990">
    <property type="entry name" value="TPR-like_helical_dom_sf"/>
</dbReference>
<dbReference type="SUPFAM" id="SSF48452">
    <property type="entry name" value="TPR-like"/>
    <property type="match status" value="2"/>
</dbReference>
<dbReference type="SUPFAM" id="SSF63829">
    <property type="entry name" value="Calcium-dependent phosphotriesterase"/>
    <property type="match status" value="1"/>
</dbReference>
<dbReference type="GO" id="GO:0030991">
    <property type="term" value="C:intraciliary transport particle A"/>
    <property type="evidence" value="ECO:0007669"/>
    <property type="project" value="TreeGrafter"/>
</dbReference>
<keyword evidence="5" id="KW-0966">Cell projection</keyword>
<evidence type="ECO:0000256" key="2">
    <source>
        <dbReference type="ARBA" id="ARBA00022574"/>
    </source>
</evidence>
<feature type="domain" description="IFT140 second beta-propeller" evidence="8">
    <location>
        <begin position="634"/>
        <end position="713"/>
    </location>
</feature>
<dbReference type="EMBL" id="JBGBPQ010000013">
    <property type="protein sequence ID" value="KAL1511883.1"/>
    <property type="molecule type" value="Genomic_DNA"/>
</dbReference>
<dbReference type="InterPro" id="IPR056154">
    <property type="entry name" value="Beta-prop_IFT140_1st"/>
</dbReference>
<evidence type="ECO:0000256" key="6">
    <source>
        <dbReference type="SAM" id="MobiDB-lite"/>
    </source>
</evidence>
<dbReference type="SUPFAM" id="SSF50978">
    <property type="entry name" value="WD40 repeat-like"/>
    <property type="match status" value="1"/>
</dbReference>
<dbReference type="InterPro" id="IPR056168">
    <property type="entry name" value="TPR_IF140/IFT172/WDR19"/>
</dbReference>
<evidence type="ECO:0000256" key="1">
    <source>
        <dbReference type="ARBA" id="ARBA00004138"/>
    </source>
</evidence>
<evidence type="ECO:0000259" key="10">
    <source>
        <dbReference type="Pfam" id="PF24762"/>
    </source>
</evidence>
<evidence type="ECO:0000256" key="5">
    <source>
        <dbReference type="ARBA" id="ARBA00023273"/>
    </source>
</evidence>
<sequence length="1446" mass="160200">MRSGPSIFSPVLVKQAATKGKRVLMTAWSTASDVMLLAVAIEAGTVIIVRDTGELHEEVVRNRSPSSANVRCLEWSPTIVTGGNMMLAIGWEDGAVMIWSEKERIAREDSDQHAPHPVSFVKWSPDSSRLISADARQSSGSDTAVLAVWKVDTRGRLSTICPYRRPATGGVTHAIFRTAGQQKRVVTSAFAAADCPPFYFGGELGNICYGDDLGHCNDSIVGLGSAIAAMLYYAEKDLLIIITRLHMLAQYKLTDNKPTKILMDKLSIGKEGVQAATWAGPGLLALVSADQVIRFSDLANDNNYVLSLADVPSMDDHLTDKMVSLAHHKEKHMLAAATREGRLLIWKQNVAAPIDAAEKSWTPLAPVHLESKADHIAWSGRDTLLATSSSTGLYLLPQTVLHRSKRGNWSLIQLNSNKVQLEHIDGAVQFVETPMRISGADLHDGHVVLWSGTQVEVFRFNETTNTTPPIQVSHFDAKAAAVGIWGEHLYICGVQGVYVANFAGSVVANMPFSEAEGEPRVMHIAGSEKSSYVAAGTDKGVIKVWDISRREPRQHTAGRKLNEGTPSRVTSIQVSSDGARISATLEVQPPPQPPPPGTRAHNAKPPPPVWMESSKLWVYFVDVDVLAHHDFGESGRVPNFHMWEQEETKLLCVQTRPSSFASVQASDVTQPELEVVTIFATPLGELKMHNSIPVDEGIESLLAVRVPHVFFVTSEGGCLDGQEVQLANRNGRIVSKVMREFVGMEDADAQTQHALIDFSYYLTIGNMDEAHRAVKLIKNASVWENMAKMCVKTKRLDVAEICLGNMGHARGARAVRDVIAQYTNASGRLTEPEVCAAMVAIQLGLIEDAERLYASCGRHDLLNNLYQESSCPASGQWEKALKVAEEKDRIHLKATHYTYAKQLEASGNTSDAVRHFELSGTHRAEVPRMLFDAQQMSQLQSYVDSSQDNELLRWWAQFAESNGQFDKALQYYERAADHLAIVRVLCFHDKLDRAAEIVNGSSDLGAAYHLAKQYEAKGDVKQAIYFFQRSQRFNHAIRLAKQNDMAGELTMLSLHAPAKLMIEAAEYFESRNMPEKAVTLYQKGGNLSKAIDLCFRSRLFGALRDIAQTLDSDTDPQLLHRCAEFFLDHGQYDRTVHLFTVAGEYSKALDLCVLHNLPLSEQMAEKMLPALGDRGAETEELRNALLAKVGKVLKRQGNFHLACKKYTQAGDKVKAMKCLLKSGDTEKIVFFAGVSRSRDIYILAANHLQTLDWHSDSDIVKNIVSFYTKAKAFEQLSSFYDACAQVEIDEYRDYEKALVALKEALTWLDKGRFPGKEQKVASLQARISHVETFVGARKLVKSDPQQMVKRCHELLEQIDVESAIRVGDVYALMVEWFYAQHQMDQAYSLIEKMRARSIILSPYLDQEMVQAICTAVGMPVAQDPAPLSIPTEDTVAEAIDEIEDDD</sequence>
<proteinExistence type="predicted"/>
<dbReference type="PANTHER" id="PTHR15722">
    <property type="entry name" value="IFT140/172-RELATED"/>
    <property type="match status" value="1"/>
</dbReference>
<comment type="subcellular location">
    <subcellularLocation>
        <location evidence="1">Cell projection</location>
        <location evidence="1">Cilium</location>
    </subcellularLocation>
</comment>
<keyword evidence="4" id="KW-0969">Cilium</keyword>
<feature type="domain" description="IF140 C-terminal TPR" evidence="9">
    <location>
        <begin position="1274"/>
        <end position="1394"/>
    </location>
</feature>
<feature type="domain" description="IF140/IFT172/WDR19 TPR" evidence="10">
    <location>
        <begin position="765"/>
        <end position="1266"/>
    </location>
</feature>
<evidence type="ECO:0000256" key="3">
    <source>
        <dbReference type="ARBA" id="ARBA00022737"/>
    </source>
</evidence>
<dbReference type="Pfam" id="PF23385">
    <property type="entry name" value="Beta-prop_IFT140_2nd"/>
    <property type="match status" value="2"/>
</dbReference>
<protein>
    <recommendedName>
        <fullName evidence="13">Intraflagellar transport protein 140 homolog</fullName>
    </recommendedName>
</protein>
<dbReference type="InterPro" id="IPR036322">
    <property type="entry name" value="WD40_repeat_dom_sf"/>
</dbReference>
<dbReference type="Gene3D" id="2.130.10.10">
    <property type="entry name" value="YVTN repeat-like/Quinoprotein amine dehydrogenase"/>
    <property type="match status" value="2"/>
</dbReference>
<feature type="compositionally biased region" description="Pro residues" evidence="6">
    <location>
        <begin position="588"/>
        <end position="597"/>
    </location>
</feature>
<dbReference type="GO" id="GO:0036064">
    <property type="term" value="C:ciliary basal body"/>
    <property type="evidence" value="ECO:0007669"/>
    <property type="project" value="TreeGrafter"/>
</dbReference>
<comment type="caution">
    <text evidence="11">The sequence shown here is derived from an EMBL/GenBank/DDBJ whole genome shotgun (WGS) entry which is preliminary data.</text>
</comment>